<dbReference type="InterPro" id="IPR011990">
    <property type="entry name" value="TPR-like_helical_dom_sf"/>
</dbReference>
<dbReference type="Proteomes" id="UP000588586">
    <property type="component" value="Unassembled WGS sequence"/>
</dbReference>
<accession>A0A849HMA4</accession>
<sequence length="406" mass="43885">MGDTNARRGHAMLQLGRAKEAEGFFREALAEAPDEADHHVGLAHALHGQGRFSDARDAAREALRTEPDHVGALSMLASAHGGLKEYAAAMGAVRRGLELAPQLAFLHRQEGAILIAMDRPQEAASSLERARSLDPEDSEVAALQGAAAFNSRQFDDAARFVGEALALDPDNAEAHRLRGLLSLRKGGGRDAVGAHQQAMRLDPTDAEYREGMAVAIKSRNPLYGLMLRYGDWYSGLSGGHRWLVWFAPFIATKVLRPFDDHLWARVLLVLVYGILVVSWTIEPLMNATLLLRRYTRNLLPRATRLATYTFLAFFAAAVSCAVAGVVTHSGDWYLVAIGLSLWSVAAGHSHTVLQARRRLTVWLQAVGGLLGIGAVVTTALGLGAGMPLSVGLIVTGIAMLWYTNFA</sequence>
<evidence type="ECO:0000256" key="3">
    <source>
        <dbReference type="PROSITE-ProRule" id="PRU00339"/>
    </source>
</evidence>
<evidence type="ECO:0000256" key="4">
    <source>
        <dbReference type="SAM" id="Phobius"/>
    </source>
</evidence>
<evidence type="ECO:0000313" key="6">
    <source>
        <dbReference type="Proteomes" id="UP000588586"/>
    </source>
</evidence>
<dbReference type="RefSeq" id="WP_171245359.1">
    <property type="nucleotide sequence ID" value="NZ_JABEPQ010000007.1"/>
</dbReference>
<dbReference type="SMART" id="SM00028">
    <property type="entry name" value="TPR"/>
    <property type="match status" value="6"/>
</dbReference>
<feature type="repeat" description="TPR" evidence="3">
    <location>
        <begin position="2"/>
        <end position="35"/>
    </location>
</feature>
<evidence type="ECO:0000313" key="5">
    <source>
        <dbReference type="EMBL" id="NNM48229.1"/>
    </source>
</evidence>
<feature type="transmembrane region" description="Helical" evidence="4">
    <location>
        <begin position="262"/>
        <end position="284"/>
    </location>
</feature>
<comment type="caution">
    <text evidence="5">The sequence shown here is derived from an EMBL/GenBank/DDBJ whole genome shotgun (WGS) entry which is preliminary data.</text>
</comment>
<keyword evidence="4" id="KW-0812">Transmembrane</keyword>
<evidence type="ECO:0000256" key="1">
    <source>
        <dbReference type="ARBA" id="ARBA00022737"/>
    </source>
</evidence>
<dbReference type="InterPro" id="IPR051685">
    <property type="entry name" value="Ycf3/AcsC/BcsC/TPR_MFPF"/>
</dbReference>
<dbReference type="EMBL" id="JABEPQ010000007">
    <property type="protein sequence ID" value="NNM48229.1"/>
    <property type="molecule type" value="Genomic_DNA"/>
</dbReference>
<organism evidence="5 6">
    <name type="scientific">Knoellia koreensis</name>
    <dbReference type="NCBI Taxonomy" id="2730921"/>
    <lineage>
        <taxon>Bacteria</taxon>
        <taxon>Bacillati</taxon>
        <taxon>Actinomycetota</taxon>
        <taxon>Actinomycetes</taxon>
        <taxon>Micrococcales</taxon>
        <taxon>Intrasporangiaceae</taxon>
        <taxon>Knoellia</taxon>
    </lineage>
</organism>
<reference evidence="5 6" key="1">
    <citation type="submission" date="2020-04" db="EMBL/GenBank/DDBJ databases">
        <title>Knoellia sp. isolate from air conditioner.</title>
        <authorList>
            <person name="Chea S."/>
            <person name="Kim D.-U."/>
        </authorList>
    </citation>
    <scope>NUCLEOTIDE SEQUENCE [LARGE SCALE GENOMIC DNA]</scope>
    <source>
        <strain evidence="5 6">DB2414S</strain>
    </source>
</reference>
<dbReference type="InterPro" id="IPR019734">
    <property type="entry name" value="TPR_rpt"/>
</dbReference>
<proteinExistence type="predicted"/>
<feature type="repeat" description="TPR" evidence="3">
    <location>
        <begin position="138"/>
        <end position="171"/>
    </location>
</feature>
<keyword evidence="6" id="KW-1185">Reference proteome</keyword>
<dbReference type="AlphaFoldDB" id="A0A849HMA4"/>
<feature type="transmembrane region" description="Helical" evidence="4">
    <location>
        <begin position="361"/>
        <end position="382"/>
    </location>
</feature>
<keyword evidence="4" id="KW-0472">Membrane</keyword>
<feature type="repeat" description="TPR" evidence="3">
    <location>
        <begin position="172"/>
        <end position="205"/>
    </location>
</feature>
<keyword evidence="2 3" id="KW-0802">TPR repeat</keyword>
<name>A0A849HMA4_9MICO</name>
<feature type="transmembrane region" description="Helical" evidence="4">
    <location>
        <begin position="388"/>
        <end position="405"/>
    </location>
</feature>
<dbReference type="PROSITE" id="PS50005">
    <property type="entry name" value="TPR"/>
    <property type="match status" value="4"/>
</dbReference>
<dbReference type="Gene3D" id="1.25.40.10">
    <property type="entry name" value="Tetratricopeptide repeat domain"/>
    <property type="match status" value="2"/>
</dbReference>
<dbReference type="PANTHER" id="PTHR44943">
    <property type="entry name" value="CELLULOSE SYNTHASE OPERON PROTEIN C"/>
    <property type="match status" value="1"/>
</dbReference>
<feature type="repeat" description="TPR" evidence="3">
    <location>
        <begin position="104"/>
        <end position="137"/>
    </location>
</feature>
<feature type="transmembrane region" description="Helical" evidence="4">
    <location>
        <begin position="332"/>
        <end position="349"/>
    </location>
</feature>
<feature type="transmembrane region" description="Helical" evidence="4">
    <location>
        <begin position="305"/>
        <end position="326"/>
    </location>
</feature>
<keyword evidence="1" id="KW-0677">Repeat</keyword>
<evidence type="ECO:0000256" key="2">
    <source>
        <dbReference type="ARBA" id="ARBA00022803"/>
    </source>
</evidence>
<dbReference type="Pfam" id="PF14559">
    <property type="entry name" value="TPR_19"/>
    <property type="match status" value="2"/>
</dbReference>
<keyword evidence="4" id="KW-1133">Transmembrane helix</keyword>
<dbReference type="SUPFAM" id="SSF48452">
    <property type="entry name" value="TPR-like"/>
    <property type="match status" value="1"/>
</dbReference>
<gene>
    <name evidence="5" type="ORF">HJG52_19770</name>
</gene>
<protein>
    <submittedName>
        <fullName evidence="5">Tetratricopeptide repeat protein</fullName>
    </submittedName>
</protein>
<dbReference type="PANTHER" id="PTHR44943:SF8">
    <property type="entry name" value="TPR REPEAT-CONTAINING PROTEIN MJ0263"/>
    <property type="match status" value="1"/>
</dbReference>